<dbReference type="EMBL" id="NGJT01000026">
    <property type="protein sequence ID" value="RST91159.1"/>
    <property type="molecule type" value="Genomic_DNA"/>
</dbReference>
<reference evidence="1 2" key="1">
    <citation type="submission" date="2017-05" db="EMBL/GenBank/DDBJ databases">
        <title>Vagococcus spp. assemblies.</title>
        <authorList>
            <person name="Gulvik C.A."/>
        </authorList>
    </citation>
    <scope>NUCLEOTIDE SEQUENCE [LARGE SCALE GENOMIC DNA]</scope>
    <source>
        <strain evidence="1 2">SS1994</strain>
    </source>
</reference>
<evidence type="ECO:0000313" key="2">
    <source>
        <dbReference type="Proteomes" id="UP000288490"/>
    </source>
</evidence>
<protein>
    <submittedName>
        <fullName evidence="1">Uncharacterized protein</fullName>
    </submittedName>
</protein>
<keyword evidence="2" id="KW-1185">Reference proteome</keyword>
<name>A0A429ZBT5_9ENTE</name>
<gene>
    <name evidence="1" type="ORF">CBF36_10395</name>
</gene>
<dbReference type="AlphaFoldDB" id="A0A429ZBT5"/>
<sequence>MARKHSLIELKNKVLSSNLYISEGRIVIIYNNSERFIYDDIDFFELVYNGDDLYLNFSKKGTDERYDERINLTTVHNINGVLINPAA</sequence>
<organism evidence="1 2">
    <name type="scientific">Vagococcus bubulae</name>
    <dbReference type="NCBI Taxonomy" id="1977868"/>
    <lineage>
        <taxon>Bacteria</taxon>
        <taxon>Bacillati</taxon>
        <taxon>Bacillota</taxon>
        <taxon>Bacilli</taxon>
        <taxon>Lactobacillales</taxon>
        <taxon>Enterococcaceae</taxon>
        <taxon>Vagococcus</taxon>
    </lineage>
</organism>
<comment type="caution">
    <text evidence="1">The sequence shown here is derived from an EMBL/GenBank/DDBJ whole genome shotgun (WGS) entry which is preliminary data.</text>
</comment>
<proteinExistence type="predicted"/>
<dbReference type="OrthoDB" id="2199938at2"/>
<evidence type="ECO:0000313" key="1">
    <source>
        <dbReference type="EMBL" id="RST91159.1"/>
    </source>
</evidence>
<dbReference type="RefSeq" id="WP_125958364.1">
    <property type="nucleotide sequence ID" value="NZ_JAQEJV010000025.1"/>
</dbReference>
<accession>A0A429ZBT5</accession>
<dbReference type="Proteomes" id="UP000288490">
    <property type="component" value="Unassembled WGS sequence"/>
</dbReference>